<dbReference type="Proteomes" id="UP000698800">
    <property type="component" value="Unassembled WGS sequence"/>
</dbReference>
<dbReference type="GO" id="GO:0005737">
    <property type="term" value="C:cytoplasm"/>
    <property type="evidence" value="ECO:0007669"/>
    <property type="project" value="UniProtKB-SubCell"/>
</dbReference>
<organism evidence="7 8">
    <name type="scientific">Glutinoglossum americanum</name>
    <dbReference type="NCBI Taxonomy" id="1670608"/>
    <lineage>
        <taxon>Eukaryota</taxon>
        <taxon>Fungi</taxon>
        <taxon>Dikarya</taxon>
        <taxon>Ascomycota</taxon>
        <taxon>Pezizomycotina</taxon>
        <taxon>Geoglossomycetes</taxon>
        <taxon>Geoglossales</taxon>
        <taxon>Geoglossaceae</taxon>
        <taxon>Glutinoglossum</taxon>
    </lineage>
</organism>
<evidence type="ECO:0000256" key="1">
    <source>
        <dbReference type="ARBA" id="ARBA00004123"/>
    </source>
</evidence>
<evidence type="ECO:0008006" key="9">
    <source>
        <dbReference type="Google" id="ProtNLM"/>
    </source>
</evidence>
<keyword evidence="4" id="KW-0963">Cytoplasm</keyword>
<dbReference type="SUPFAM" id="SSF74784">
    <property type="entry name" value="Translin"/>
    <property type="match status" value="2"/>
</dbReference>
<feature type="region of interest" description="Disordered" evidence="6">
    <location>
        <begin position="294"/>
        <end position="319"/>
    </location>
</feature>
<dbReference type="CDD" id="cd14820">
    <property type="entry name" value="TRAX"/>
    <property type="match status" value="1"/>
</dbReference>
<feature type="region of interest" description="Disordered" evidence="6">
    <location>
        <begin position="210"/>
        <end position="232"/>
    </location>
</feature>
<name>A0A9P8I906_9PEZI</name>
<evidence type="ECO:0000313" key="8">
    <source>
        <dbReference type="Proteomes" id="UP000698800"/>
    </source>
</evidence>
<sequence>MSDVKETQPASAATRDGLFLPMFEAFRDELNDHHDRRERVFKTSRDITALSKKMYNAFNLFIFPRLYLLTPLTAYFRSKGKSWLRWVEPFQLTLHRVRQLNRPLPNSVAMEVESRLAAINSMFVSLSEDLSGMNSWRYRRQISPGIQEYIEAISLQHYLQSQVLISPEEASALIASGVQLTEDDYILGIFDLIGELMRFGITAMATSGALPGGQSSDSTGGNDQDIGIQPETPKSNILVDMRSLRTYFEALDTAPRVSSSGYFAKDFAKKVEVMKSCVEKVESVVYGMTVRGRERPKGWVPDTSGAGIRGPEYGTSDDR</sequence>
<dbReference type="InterPro" id="IPR016068">
    <property type="entry name" value="Translin_N"/>
</dbReference>
<dbReference type="OrthoDB" id="31005at2759"/>
<gene>
    <name evidence="7" type="ORF">FGG08_002527</name>
</gene>
<evidence type="ECO:0000256" key="6">
    <source>
        <dbReference type="SAM" id="MobiDB-lite"/>
    </source>
</evidence>
<evidence type="ECO:0000256" key="3">
    <source>
        <dbReference type="ARBA" id="ARBA00005902"/>
    </source>
</evidence>
<dbReference type="PANTHER" id="PTHR10741">
    <property type="entry name" value="TRANSLIN AND TRANSLIN ASSOCIATED PROTEIN X"/>
    <property type="match status" value="1"/>
</dbReference>
<dbReference type="InterPro" id="IPR002848">
    <property type="entry name" value="Translin_fam"/>
</dbReference>
<dbReference type="AlphaFoldDB" id="A0A9P8I906"/>
<dbReference type="Gene3D" id="1.20.58.200">
    <property type="entry name" value="Translin, domain 2"/>
    <property type="match status" value="1"/>
</dbReference>
<evidence type="ECO:0000256" key="4">
    <source>
        <dbReference type="ARBA" id="ARBA00022490"/>
    </source>
</evidence>
<dbReference type="Pfam" id="PF01997">
    <property type="entry name" value="Translin"/>
    <property type="match status" value="1"/>
</dbReference>
<dbReference type="InterPro" id="IPR036081">
    <property type="entry name" value="Translin_sf"/>
</dbReference>
<keyword evidence="8" id="KW-1185">Reference proteome</keyword>
<dbReference type="Gene3D" id="1.20.58.190">
    <property type="entry name" value="Translin, domain 1"/>
    <property type="match status" value="2"/>
</dbReference>
<keyword evidence="5" id="KW-0539">Nucleus</keyword>
<dbReference type="GO" id="GO:0043565">
    <property type="term" value="F:sequence-specific DNA binding"/>
    <property type="evidence" value="ECO:0007669"/>
    <property type="project" value="InterPro"/>
</dbReference>
<reference evidence="7" key="1">
    <citation type="submission" date="2021-03" db="EMBL/GenBank/DDBJ databases">
        <title>Comparative genomics and phylogenomic investigation of the class Geoglossomycetes provide insights into ecological specialization and systematics.</title>
        <authorList>
            <person name="Melie T."/>
            <person name="Pirro S."/>
            <person name="Miller A.N."/>
            <person name="Quandt A."/>
        </authorList>
    </citation>
    <scope>NUCLEOTIDE SEQUENCE</scope>
    <source>
        <strain evidence="7">GBOQ0MN5Z8</strain>
    </source>
</reference>
<protein>
    <recommendedName>
        <fullName evidence="9">Translin</fullName>
    </recommendedName>
</protein>
<accession>A0A9P8I906</accession>
<dbReference type="EMBL" id="JAGHQL010000039">
    <property type="protein sequence ID" value="KAH0543101.1"/>
    <property type="molecule type" value="Genomic_DNA"/>
</dbReference>
<feature type="compositionally biased region" description="Polar residues" evidence="6">
    <location>
        <begin position="213"/>
        <end position="222"/>
    </location>
</feature>
<dbReference type="InterPro" id="IPR016069">
    <property type="entry name" value="Translin_C"/>
</dbReference>
<evidence type="ECO:0000256" key="2">
    <source>
        <dbReference type="ARBA" id="ARBA00004496"/>
    </source>
</evidence>
<comment type="caution">
    <text evidence="7">The sequence shown here is derived from an EMBL/GenBank/DDBJ whole genome shotgun (WGS) entry which is preliminary data.</text>
</comment>
<proteinExistence type="inferred from homology"/>
<evidence type="ECO:0000256" key="5">
    <source>
        <dbReference type="ARBA" id="ARBA00023242"/>
    </source>
</evidence>
<comment type="subcellular location">
    <subcellularLocation>
        <location evidence="2">Cytoplasm</location>
    </subcellularLocation>
    <subcellularLocation>
        <location evidence="1">Nucleus</location>
    </subcellularLocation>
</comment>
<comment type="similarity">
    <text evidence="3">Belongs to the translin family.</text>
</comment>
<evidence type="ECO:0000313" key="7">
    <source>
        <dbReference type="EMBL" id="KAH0543101.1"/>
    </source>
</evidence>
<dbReference type="GO" id="GO:0005634">
    <property type="term" value="C:nucleus"/>
    <property type="evidence" value="ECO:0007669"/>
    <property type="project" value="UniProtKB-SubCell"/>
</dbReference>